<keyword evidence="4" id="KW-1185">Reference proteome</keyword>
<evidence type="ECO:0000259" key="2">
    <source>
        <dbReference type="Pfam" id="PF13778"/>
    </source>
</evidence>
<dbReference type="OrthoDB" id="7362103at2"/>
<protein>
    <recommendedName>
        <fullName evidence="2">DUF4174 domain-containing protein</fullName>
    </recommendedName>
</protein>
<keyword evidence="1" id="KW-0732">Signal</keyword>
<dbReference type="EMBL" id="QFBC01000008">
    <property type="protein sequence ID" value="PWE54949.1"/>
    <property type="molecule type" value="Genomic_DNA"/>
</dbReference>
<evidence type="ECO:0000256" key="1">
    <source>
        <dbReference type="ARBA" id="ARBA00022729"/>
    </source>
</evidence>
<dbReference type="RefSeq" id="WP_109459749.1">
    <property type="nucleotide sequence ID" value="NZ_QFBC01000008.1"/>
</dbReference>
<sequence>MLKSLVTEILGSPVAPQPAAEGLQPFRGLNRVLLIFSDRDNAAAARQENLVLAERDGLAERDMIVLRIRGSAVQPLFGSPPPLDAERLRRDMDVVDGEFCTVLVAKDGTSKLRGGKPVSAGEIFALIDAMLDQEAAALSGAGMKR</sequence>
<dbReference type="Proteomes" id="UP000245252">
    <property type="component" value="Unassembled WGS sequence"/>
</dbReference>
<comment type="caution">
    <text evidence="3">The sequence shown here is derived from an EMBL/GenBank/DDBJ whole genome shotgun (WGS) entry which is preliminary data.</text>
</comment>
<evidence type="ECO:0000313" key="4">
    <source>
        <dbReference type="Proteomes" id="UP000245252"/>
    </source>
</evidence>
<feature type="domain" description="DUF4174" evidence="2">
    <location>
        <begin position="23"/>
        <end position="131"/>
    </location>
</feature>
<reference evidence="3 4" key="1">
    <citation type="submission" date="2018-05" db="EMBL/GenBank/DDBJ databases">
        <title>The draft genome of strain NS-104.</title>
        <authorList>
            <person name="Hang P."/>
            <person name="Jiang J."/>
        </authorList>
    </citation>
    <scope>NUCLEOTIDE SEQUENCE [LARGE SCALE GENOMIC DNA]</scope>
    <source>
        <strain evidence="3 4">NS-104</strain>
    </source>
</reference>
<dbReference type="InterPro" id="IPR025232">
    <property type="entry name" value="DUF4174"/>
</dbReference>
<organism evidence="3 4">
    <name type="scientific">Metarhizobium album</name>
    <dbReference type="NCBI Taxonomy" id="2182425"/>
    <lineage>
        <taxon>Bacteria</taxon>
        <taxon>Pseudomonadati</taxon>
        <taxon>Pseudomonadota</taxon>
        <taxon>Alphaproteobacteria</taxon>
        <taxon>Hyphomicrobiales</taxon>
        <taxon>Rhizobiaceae</taxon>
        <taxon>Metarhizobium</taxon>
    </lineage>
</organism>
<dbReference type="Pfam" id="PF13778">
    <property type="entry name" value="DUF4174"/>
    <property type="match status" value="1"/>
</dbReference>
<proteinExistence type="predicted"/>
<evidence type="ECO:0000313" key="3">
    <source>
        <dbReference type="EMBL" id="PWE54949.1"/>
    </source>
</evidence>
<gene>
    <name evidence="3" type="ORF">DEM27_18615</name>
</gene>
<name>A0A2U2DNY2_9HYPH</name>
<accession>A0A2U2DNY2</accession>
<dbReference type="AlphaFoldDB" id="A0A2U2DNY2"/>